<dbReference type="EMBL" id="BKCP01008293">
    <property type="protein sequence ID" value="GER48786.1"/>
    <property type="molecule type" value="Genomic_DNA"/>
</dbReference>
<dbReference type="AlphaFoldDB" id="A0A5A7QUZ9"/>
<sequence>MVKHCQPAAARQLPPRPSVAVTTRTPTARQSPSQAAARQSATAPPQLPPPLFRPLSPDIAAAVRHADNVFTPLISLPEEVELSFAAINLAASDLLHREAPSHTGRRRPRRRRQEAGCSGEAFFRQCLSEEKHDWPV</sequence>
<organism evidence="2 3">
    <name type="scientific">Striga asiatica</name>
    <name type="common">Asiatic witchweed</name>
    <name type="synonym">Buchnera asiatica</name>
    <dbReference type="NCBI Taxonomy" id="4170"/>
    <lineage>
        <taxon>Eukaryota</taxon>
        <taxon>Viridiplantae</taxon>
        <taxon>Streptophyta</taxon>
        <taxon>Embryophyta</taxon>
        <taxon>Tracheophyta</taxon>
        <taxon>Spermatophyta</taxon>
        <taxon>Magnoliopsida</taxon>
        <taxon>eudicotyledons</taxon>
        <taxon>Gunneridae</taxon>
        <taxon>Pentapetalae</taxon>
        <taxon>asterids</taxon>
        <taxon>lamiids</taxon>
        <taxon>Lamiales</taxon>
        <taxon>Orobanchaceae</taxon>
        <taxon>Buchnereae</taxon>
        <taxon>Striga</taxon>
    </lineage>
</organism>
<reference evidence="3" key="1">
    <citation type="journal article" date="2019" name="Curr. Biol.">
        <title>Genome Sequence of Striga asiatica Provides Insight into the Evolution of Plant Parasitism.</title>
        <authorList>
            <person name="Yoshida S."/>
            <person name="Kim S."/>
            <person name="Wafula E.K."/>
            <person name="Tanskanen J."/>
            <person name="Kim Y.M."/>
            <person name="Honaas L."/>
            <person name="Yang Z."/>
            <person name="Spallek T."/>
            <person name="Conn C.E."/>
            <person name="Ichihashi Y."/>
            <person name="Cheong K."/>
            <person name="Cui S."/>
            <person name="Der J.P."/>
            <person name="Gundlach H."/>
            <person name="Jiao Y."/>
            <person name="Hori C."/>
            <person name="Ishida J.K."/>
            <person name="Kasahara H."/>
            <person name="Kiba T."/>
            <person name="Kim M.S."/>
            <person name="Koo N."/>
            <person name="Laohavisit A."/>
            <person name="Lee Y.H."/>
            <person name="Lumba S."/>
            <person name="McCourt P."/>
            <person name="Mortimer J.C."/>
            <person name="Mutuku J.M."/>
            <person name="Nomura T."/>
            <person name="Sasaki-Sekimoto Y."/>
            <person name="Seto Y."/>
            <person name="Wang Y."/>
            <person name="Wakatake T."/>
            <person name="Sakakibara H."/>
            <person name="Demura T."/>
            <person name="Yamaguchi S."/>
            <person name="Yoneyama K."/>
            <person name="Manabe R.I."/>
            <person name="Nelson D.C."/>
            <person name="Schulman A.H."/>
            <person name="Timko M.P."/>
            <person name="dePamphilis C.W."/>
            <person name="Choi D."/>
            <person name="Shirasu K."/>
        </authorList>
    </citation>
    <scope>NUCLEOTIDE SEQUENCE [LARGE SCALE GENOMIC DNA]</scope>
    <source>
        <strain evidence="3">cv. UVA1</strain>
    </source>
</reference>
<dbReference type="Proteomes" id="UP000325081">
    <property type="component" value="Unassembled WGS sequence"/>
</dbReference>
<gene>
    <name evidence="2" type="ORF">STAS_25973</name>
</gene>
<evidence type="ECO:0000313" key="2">
    <source>
        <dbReference type="EMBL" id="GER48786.1"/>
    </source>
</evidence>
<feature type="compositionally biased region" description="Low complexity" evidence="1">
    <location>
        <begin position="1"/>
        <end position="13"/>
    </location>
</feature>
<feature type="compositionally biased region" description="Basic residues" evidence="1">
    <location>
        <begin position="103"/>
        <end position="112"/>
    </location>
</feature>
<proteinExistence type="predicted"/>
<protein>
    <submittedName>
        <fullName evidence="2">Protein phosphatase 2A regulatory B subunit family protein</fullName>
    </submittedName>
</protein>
<feature type="compositionally biased region" description="Low complexity" evidence="1">
    <location>
        <begin position="26"/>
        <end position="44"/>
    </location>
</feature>
<feature type="region of interest" description="Disordered" evidence="1">
    <location>
        <begin position="95"/>
        <end position="116"/>
    </location>
</feature>
<evidence type="ECO:0000256" key="1">
    <source>
        <dbReference type="SAM" id="MobiDB-lite"/>
    </source>
</evidence>
<comment type="caution">
    <text evidence="2">The sequence shown here is derived from an EMBL/GenBank/DDBJ whole genome shotgun (WGS) entry which is preliminary data.</text>
</comment>
<feature type="region of interest" description="Disordered" evidence="1">
    <location>
        <begin position="1"/>
        <end position="55"/>
    </location>
</feature>
<keyword evidence="3" id="KW-1185">Reference proteome</keyword>
<accession>A0A5A7QUZ9</accession>
<name>A0A5A7QUZ9_STRAF</name>
<evidence type="ECO:0000313" key="3">
    <source>
        <dbReference type="Proteomes" id="UP000325081"/>
    </source>
</evidence>